<evidence type="ECO:0000313" key="11">
    <source>
        <dbReference type="EMBL" id="RVX17349.1"/>
    </source>
</evidence>
<dbReference type="InterPro" id="IPR002365">
    <property type="entry name" value="Terpene_synthase_CS"/>
</dbReference>
<dbReference type="SUPFAM" id="SSF55681">
    <property type="entry name" value="Class II aaRS and biotin synthetases"/>
    <property type="match status" value="1"/>
</dbReference>
<sequence length="1234" mass="140261">MKTNPKKKEEVTLPTPRFQLRRCPLLDLQSKEVTGLKWTDIGALTEDLKDQKVLIRGRAQTIRAVGKNIAFLVVRQMGFTVQCVLTVAPDLVSRHMVKYATGLSRESHVDIEGIISVPGVPIKALHNRWVEVQVRKLYGISKAENLPINIEDAARSESEIEKALQAGEQLVRVNQDTRLNYRVLDLRTPANQAIFRVQCQVENCPKFIFHLHIEDANALVFFWNEFSYHGLCILNGDKTLFYLQFLLSEGFVGIHTPKLIGGSSEGGSAVFRLDYKGQPACLAQSPQLHKQMAICGDFGRVFEIGPVFRAEDSFTHRHLCEFTGLDVEMEIKEHYFEVMDIVDRLFVAMFDSLNENCKKELEAIERQYPFEPLKYLRKTLRLPFQEGVQMLKEVGMEVDPYGDLNTEAERKLGQLVLEKYGTEFYILHQYPLAVRPFYTMPSYDDPLYSNSFDVFIRGEEIISGAQRVHVPDFLEKRAEACALMLRLYQHILIPSVVKTAAESMTDPPELAVKYGAPPHGGFGVGLERVVMLFCALNNIRKTSLFPAIQPELPHDQDIDLLVSNGYELKIWGLKCTIKSESCMKIQGNEIDWEFDPNYANSQELHQVEIARQHFLDNHFHVKSNSDALLHIRLMFGFSEKQMKEKKNLLLKENNFQQTILPVKIGENEEVTHEAATATLRRAIRFYLTLQASDGHWPAENTGHLFFLPPLVMCLYITGYLNTISISTSEGDSPVHIQSPGNELQFTLQNQDGGWGLHVEGHSTMFCTTLNYICTRLLGEGPNGGQDNAVARAQKWILDRRGVTRIPTWGKTWLSILGVFDWSGNNPMPPEFWMLPSFLPMHPAKMWCYCRLVYMPMSYLYGKRFVSPITDVVLQLREELHVLPYHEINWKSVRYLCAKSLHNDGAVAYALALYINSERGDPNGDHFKYHLARIPDYIWVAEDGMKMQVQDNPSGDFPIMFCHISKGSWTLSHQDHVLSIAATPLLPPEIVGQQLQPQRLYDAVNILLSFQGKNGGLAVWEPARASKWLELLNPTECFADIVIEHEYAECNSSAIQSLVLFDIVTKTEAFIAKALHYLKNVQMPDGSWYGSWGVCFTYGIWFALSGLAAARKTYYNSATVRKGCSFLLGSKREDGGWGRAIFHEYVPLEGEQLNLVQIAWSLMGLIPAGQAERDPTPLHRAAKLLINSQMEKGDFPQQEITGAFLRNCMLHYAAYRNVFPLWAIGEYRSRVPFPS</sequence>
<evidence type="ECO:0000256" key="4">
    <source>
        <dbReference type="ARBA" id="ARBA00022741"/>
    </source>
</evidence>
<dbReference type="InterPro" id="IPR008930">
    <property type="entry name" value="Terpenoid_cyclase/PrenylTrfase"/>
</dbReference>
<dbReference type="InterPro" id="IPR012340">
    <property type="entry name" value="NA-bd_OB-fold"/>
</dbReference>
<dbReference type="InterPro" id="IPR018333">
    <property type="entry name" value="Squalene_cyclase"/>
</dbReference>
<dbReference type="GO" id="GO:0042300">
    <property type="term" value="F:beta-amyrin synthase activity"/>
    <property type="evidence" value="ECO:0007669"/>
    <property type="project" value="UniProtKB-ARBA"/>
</dbReference>
<dbReference type="InterPro" id="IPR006195">
    <property type="entry name" value="aa-tRNA-synth_II"/>
</dbReference>
<keyword evidence="7" id="KW-0030">Aminoacyl-tRNA synthetase</keyword>
<evidence type="ECO:0000256" key="6">
    <source>
        <dbReference type="ARBA" id="ARBA00022917"/>
    </source>
</evidence>
<dbReference type="PANTHER" id="PTHR11764:SF58">
    <property type="entry name" value="BETA-AMYRIN SYNTHASE-RELATED"/>
    <property type="match status" value="1"/>
</dbReference>
<dbReference type="InterPro" id="IPR045864">
    <property type="entry name" value="aa-tRNA-synth_II/BPL/LPL"/>
</dbReference>
<dbReference type="InterPro" id="IPR002312">
    <property type="entry name" value="Asp/Asn-tRNA-synth_IIb"/>
</dbReference>
<dbReference type="Pfam" id="PF13249">
    <property type="entry name" value="SQHop_cyclase_N"/>
    <property type="match status" value="1"/>
</dbReference>
<dbReference type="GO" id="GO:0004812">
    <property type="term" value="F:aminoacyl-tRNA ligase activity"/>
    <property type="evidence" value="ECO:0007669"/>
    <property type="project" value="UniProtKB-KW"/>
</dbReference>
<proteinExistence type="inferred from homology"/>
<comment type="caution">
    <text evidence="11">The sequence shown here is derived from an EMBL/GenBank/DDBJ whole genome shotgun (WGS) entry which is preliminary data.</text>
</comment>
<evidence type="ECO:0000256" key="1">
    <source>
        <dbReference type="ARBA" id="ARBA00009755"/>
    </source>
</evidence>
<dbReference type="GO" id="GO:0016104">
    <property type="term" value="P:triterpenoid biosynthetic process"/>
    <property type="evidence" value="ECO:0007669"/>
    <property type="project" value="InterPro"/>
</dbReference>
<dbReference type="Proteomes" id="UP000288805">
    <property type="component" value="Unassembled WGS sequence"/>
</dbReference>
<dbReference type="PRINTS" id="PR01042">
    <property type="entry name" value="TRNASYNTHASP"/>
</dbReference>
<dbReference type="GO" id="GO:0005811">
    <property type="term" value="C:lipid droplet"/>
    <property type="evidence" value="ECO:0007669"/>
    <property type="project" value="InterPro"/>
</dbReference>
<keyword evidence="6" id="KW-0648">Protein biosynthesis</keyword>
<organism evidence="11 12">
    <name type="scientific">Vitis vinifera</name>
    <name type="common">Grape</name>
    <dbReference type="NCBI Taxonomy" id="29760"/>
    <lineage>
        <taxon>Eukaryota</taxon>
        <taxon>Viridiplantae</taxon>
        <taxon>Streptophyta</taxon>
        <taxon>Embryophyta</taxon>
        <taxon>Tracheophyta</taxon>
        <taxon>Spermatophyta</taxon>
        <taxon>Magnoliopsida</taxon>
        <taxon>eudicotyledons</taxon>
        <taxon>Gunneridae</taxon>
        <taxon>Pentapetalae</taxon>
        <taxon>rosids</taxon>
        <taxon>Vitales</taxon>
        <taxon>Vitaceae</taxon>
        <taxon>Viteae</taxon>
        <taxon>Vitis</taxon>
    </lineage>
</organism>
<dbReference type="EMBL" id="QGNW01000013">
    <property type="protein sequence ID" value="RVX17349.1"/>
    <property type="molecule type" value="Genomic_DNA"/>
</dbReference>
<dbReference type="CDD" id="cd04320">
    <property type="entry name" value="AspRS_cyto_N"/>
    <property type="match status" value="1"/>
</dbReference>
<comment type="similarity">
    <text evidence="1">Belongs to the terpene cyclase/mutase family.</text>
</comment>
<keyword evidence="9" id="KW-1133">Transmembrane helix</keyword>
<dbReference type="SUPFAM" id="SSF48239">
    <property type="entry name" value="Terpenoid cyclases/Protein prenyltransferases"/>
    <property type="match status" value="2"/>
</dbReference>
<dbReference type="Pfam" id="PF13243">
    <property type="entry name" value="SQHop_cyclase_C"/>
    <property type="match status" value="1"/>
</dbReference>
<name>A0A438K831_VITVI</name>
<evidence type="ECO:0000256" key="2">
    <source>
        <dbReference type="ARBA" id="ARBA00022598"/>
    </source>
</evidence>
<gene>
    <name evidence="11" type="primary">OSCPNY1_11</name>
    <name evidence="11" type="ORF">CK203_003784</name>
</gene>
<dbReference type="InterPro" id="IPR032697">
    <property type="entry name" value="SQ_cyclase_N"/>
</dbReference>
<evidence type="ECO:0000259" key="10">
    <source>
        <dbReference type="PROSITE" id="PS50862"/>
    </source>
</evidence>
<reference evidence="11 12" key="1">
    <citation type="journal article" date="2018" name="PLoS Genet.">
        <title>Population sequencing reveals clonal diversity and ancestral inbreeding in the grapevine cultivar Chardonnay.</title>
        <authorList>
            <person name="Roach M.J."/>
            <person name="Johnson D.L."/>
            <person name="Bohlmann J."/>
            <person name="van Vuuren H.J."/>
            <person name="Jones S.J."/>
            <person name="Pretorius I.S."/>
            <person name="Schmidt S.A."/>
            <person name="Borneman A.R."/>
        </authorList>
    </citation>
    <scope>NUCLEOTIDE SEQUENCE [LARGE SCALE GENOMIC DNA]</scope>
    <source>
        <strain evidence="12">cv. Chardonnay</strain>
        <tissue evidence="11">Leaf</tissue>
    </source>
</reference>
<dbReference type="SUPFAM" id="SSF50249">
    <property type="entry name" value="Nucleic acid-binding proteins"/>
    <property type="match status" value="1"/>
</dbReference>
<dbReference type="GO" id="GO:0006418">
    <property type="term" value="P:tRNA aminoacylation for protein translation"/>
    <property type="evidence" value="ECO:0007669"/>
    <property type="project" value="InterPro"/>
</dbReference>
<dbReference type="AlphaFoldDB" id="A0A438K831"/>
<protein>
    <submittedName>
        <fullName evidence="11">Beta-Amyrin Synthase 1</fullName>
    </submittedName>
</protein>
<dbReference type="GO" id="GO:0005524">
    <property type="term" value="F:ATP binding"/>
    <property type="evidence" value="ECO:0007669"/>
    <property type="project" value="UniProtKB-KW"/>
</dbReference>
<feature type="domain" description="Aminoacyl-transfer RNA synthetases class-II family profile" evidence="10">
    <location>
        <begin position="244"/>
        <end position="546"/>
    </location>
</feature>
<dbReference type="Pfam" id="PF00152">
    <property type="entry name" value="tRNA-synt_2"/>
    <property type="match status" value="1"/>
</dbReference>
<keyword evidence="9" id="KW-0812">Transmembrane</keyword>
<dbReference type="PROSITE" id="PS50862">
    <property type="entry name" value="AA_TRNA_LIGASE_II"/>
    <property type="match status" value="1"/>
</dbReference>
<evidence type="ECO:0000256" key="7">
    <source>
        <dbReference type="ARBA" id="ARBA00023146"/>
    </source>
</evidence>
<dbReference type="Gene3D" id="1.50.10.20">
    <property type="match status" value="2"/>
</dbReference>
<dbReference type="PROSITE" id="PS01074">
    <property type="entry name" value="TERPENE_SYNTHASES"/>
    <property type="match status" value="1"/>
</dbReference>
<feature type="transmembrane region" description="Helical" evidence="9">
    <location>
        <begin position="1087"/>
        <end position="1109"/>
    </location>
</feature>
<dbReference type="Gene3D" id="2.40.50.140">
    <property type="entry name" value="Nucleic acid-binding proteins"/>
    <property type="match status" value="1"/>
</dbReference>
<keyword evidence="4" id="KW-0547">Nucleotide-binding</keyword>
<evidence type="ECO:0000256" key="8">
    <source>
        <dbReference type="ARBA" id="ARBA00023235"/>
    </source>
</evidence>
<evidence type="ECO:0000256" key="5">
    <source>
        <dbReference type="ARBA" id="ARBA00022840"/>
    </source>
</evidence>
<keyword evidence="9" id="KW-0472">Membrane</keyword>
<keyword evidence="5" id="KW-0067">ATP-binding</keyword>
<keyword evidence="8" id="KW-0413">Isomerase</keyword>
<evidence type="ECO:0000256" key="9">
    <source>
        <dbReference type="SAM" id="Phobius"/>
    </source>
</evidence>
<accession>A0A438K831</accession>
<evidence type="ECO:0000313" key="12">
    <source>
        <dbReference type="Proteomes" id="UP000288805"/>
    </source>
</evidence>
<dbReference type="CDD" id="cd00776">
    <property type="entry name" value="AsxRS_core"/>
    <property type="match status" value="1"/>
</dbReference>
<dbReference type="InterPro" id="IPR004364">
    <property type="entry name" value="Aa-tRNA-synt_II"/>
</dbReference>
<dbReference type="PANTHER" id="PTHR11764">
    <property type="entry name" value="TERPENE CYCLASE/MUTASE FAMILY MEMBER"/>
    <property type="match status" value="1"/>
</dbReference>
<dbReference type="Gene3D" id="3.30.930.10">
    <property type="entry name" value="Bira Bifunctional Protein, Domain 2"/>
    <property type="match status" value="1"/>
</dbReference>
<keyword evidence="2" id="KW-0436">Ligase</keyword>
<dbReference type="InterPro" id="IPR032696">
    <property type="entry name" value="SQ_cyclase_C"/>
</dbReference>
<evidence type="ECO:0000256" key="3">
    <source>
        <dbReference type="ARBA" id="ARBA00022737"/>
    </source>
</evidence>
<keyword evidence="3" id="KW-0677">Repeat</keyword>